<feature type="signal peptide" evidence="4">
    <location>
        <begin position="1"/>
        <end position="24"/>
    </location>
</feature>
<gene>
    <name evidence="7" type="primary">LOC112052006</name>
</gene>
<reference evidence="7" key="1">
    <citation type="submission" date="2025-08" db="UniProtKB">
        <authorList>
            <consortium name="RefSeq"/>
        </authorList>
    </citation>
    <scope>IDENTIFICATION</scope>
</reference>
<dbReference type="SUPFAM" id="SSF53474">
    <property type="entry name" value="alpha/beta-Hydrolases"/>
    <property type="match status" value="1"/>
</dbReference>
<keyword evidence="2" id="KW-0442">Lipid degradation</keyword>
<organism evidence="6 7">
    <name type="scientific">Bicyclus anynana</name>
    <name type="common">Squinting bush brown butterfly</name>
    <dbReference type="NCBI Taxonomy" id="110368"/>
    <lineage>
        <taxon>Eukaryota</taxon>
        <taxon>Metazoa</taxon>
        <taxon>Ecdysozoa</taxon>
        <taxon>Arthropoda</taxon>
        <taxon>Hexapoda</taxon>
        <taxon>Insecta</taxon>
        <taxon>Pterygota</taxon>
        <taxon>Neoptera</taxon>
        <taxon>Endopterygota</taxon>
        <taxon>Lepidoptera</taxon>
        <taxon>Glossata</taxon>
        <taxon>Ditrysia</taxon>
        <taxon>Papilionoidea</taxon>
        <taxon>Nymphalidae</taxon>
        <taxon>Satyrinae</taxon>
        <taxon>Satyrini</taxon>
        <taxon>Mycalesina</taxon>
        <taxon>Bicyclus</taxon>
    </lineage>
</organism>
<comment type="similarity">
    <text evidence="1 2">Belongs to the AB hydrolase superfamily. Lipase family.</text>
</comment>
<evidence type="ECO:0000256" key="1">
    <source>
        <dbReference type="ARBA" id="ARBA00010701"/>
    </source>
</evidence>
<dbReference type="Gene3D" id="3.40.50.1820">
    <property type="entry name" value="alpha/beta hydrolase"/>
    <property type="match status" value="1"/>
</dbReference>
<evidence type="ECO:0000313" key="6">
    <source>
        <dbReference type="Proteomes" id="UP001652582"/>
    </source>
</evidence>
<dbReference type="InterPro" id="IPR006693">
    <property type="entry name" value="AB_hydrolase_lipase"/>
</dbReference>
<sequence>MRKYTALWLTVTFLISQQVGCISADDLPDDGALDSIGLATKYGHPPTQYDVVTEDGYILAVYRLPGKGRIPVLLVHGFMDTSDTFLIRGNTSLAIYLANKGYDVWLANTRGNRYSRRHKTLNPDKDSEFWKFSFHEKGCYDLPAVIDTILNETGANNITAIGHSEGNTEFFILGSERKEYNSKINVLLALAPVAFLQNVQGTLGIAIQLEPVVSGLVKTLGINEFLGDNTTLGIISHTVCPIPILGYTVCAYGLLYPSVGSDPTELEQDFFENLATHYPAGTSTQNLLHYLQLGYRKQFAQYDYGSDTNQKIYNSSDPPIYQLDQVTMPVALYTAANDGFSALADVAMLQSQLPNVVYYLLSPYALCNHVDYVWGRTANIYLYPYIDYMLNLYNPL</sequence>
<proteinExistence type="inferred from homology"/>
<evidence type="ECO:0000256" key="3">
    <source>
        <dbReference type="PIRSR" id="PIRSR000862-1"/>
    </source>
</evidence>
<dbReference type="Pfam" id="PF04083">
    <property type="entry name" value="Abhydro_lipase"/>
    <property type="match status" value="1"/>
</dbReference>
<dbReference type="OrthoDB" id="9974421at2759"/>
<dbReference type="PANTHER" id="PTHR11005">
    <property type="entry name" value="LYSOSOMAL ACID LIPASE-RELATED"/>
    <property type="match status" value="1"/>
</dbReference>
<dbReference type="InterPro" id="IPR029058">
    <property type="entry name" value="AB_hydrolase_fold"/>
</dbReference>
<protein>
    <recommendedName>
        <fullName evidence="2">Lipase</fullName>
    </recommendedName>
</protein>
<dbReference type="GO" id="GO:0016788">
    <property type="term" value="F:hydrolase activity, acting on ester bonds"/>
    <property type="evidence" value="ECO:0007669"/>
    <property type="project" value="InterPro"/>
</dbReference>
<feature type="domain" description="Partial AB-hydrolase lipase" evidence="5">
    <location>
        <begin position="38"/>
        <end position="88"/>
    </location>
</feature>
<dbReference type="PIRSF" id="PIRSF000862">
    <property type="entry name" value="Steryl_ester_lip"/>
    <property type="match status" value="1"/>
</dbReference>
<dbReference type="KEGG" id="bany:112052006"/>
<evidence type="ECO:0000256" key="4">
    <source>
        <dbReference type="SAM" id="SignalP"/>
    </source>
</evidence>
<name>A0A6J1NFV6_BICAN</name>
<feature type="chain" id="PRO_5045113550" description="Lipase" evidence="4">
    <location>
        <begin position="25"/>
        <end position="396"/>
    </location>
</feature>
<feature type="active site" description="Nucleophile" evidence="3">
    <location>
        <position position="164"/>
    </location>
</feature>
<feature type="active site" description="Charge relay system" evidence="3">
    <location>
        <position position="338"/>
    </location>
</feature>
<dbReference type="AlphaFoldDB" id="A0A6J1NFV6"/>
<keyword evidence="2" id="KW-0378">Hydrolase</keyword>
<dbReference type="InterPro" id="IPR025483">
    <property type="entry name" value="Lipase_euk"/>
</dbReference>
<dbReference type="GeneID" id="112052006"/>
<keyword evidence="6" id="KW-1185">Reference proteome</keyword>
<dbReference type="RefSeq" id="XP_023946660.2">
    <property type="nucleotide sequence ID" value="XM_024090892.2"/>
</dbReference>
<evidence type="ECO:0000313" key="7">
    <source>
        <dbReference type="RefSeq" id="XP_023946660.2"/>
    </source>
</evidence>
<dbReference type="GO" id="GO:0016042">
    <property type="term" value="P:lipid catabolic process"/>
    <property type="evidence" value="ECO:0007669"/>
    <property type="project" value="UniProtKB-KW"/>
</dbReference>
<keyword evidence="4" id="KW-0732">Signal</keyword>
<keyword evidence="2" id="KW-0443">Lipid metabolism</keyword>
<feature type="active site" description="Charge relay system" evidence="3">
    <location>
        <position position="369"/>
    </location>
</feature>
<evidence type="ECO:0000259" key="5">
    <source>
        <dbReference type="Pfam" id="PF04083"/>
    </source>
</evidence>
<dbReference type="Proteomes" id="UP001652582">
    <property type="component" value="Chromosome 14"/>
</dbReference>
<accession>A0A6J1NFV6</accession>
<evidence type="ECO:0000256" key="2">
    <source>
        <dbReference type="PIRNR" id="PIRNR000862"/>
    </source>
</evidence>